<dbReference type="InterPro" id="IPR036178">
    <property type="entry name" value="Formintransfe-cycloase-like_sf"/>
</dbReference>
<dbReference type="RefSeq" id="WP_019433481.1">
    <property type="nucleotide sequence ID" value="NZ_CP054938.1"/>
</dbReference>
<dbReference type="EMBL" id="FPAB01000007">
    <property type="protein sequence ID" value="SFT09663.1"/>
    <property type="molecule type" value="Genomic_DNA"/>
</dbReference>
<feature type="domain" description="Cyclodeaminase/cyclohydrolase" evidence="1">
    <location>
        <begin position="5"/>
        <end position="181"/>
    </location>
</feature>
<protein>
    <submittedName>
        <fullName evidence="2">Formiminotetrahydrofolate cyclodeaminase</fullName>
    </submittedName>
</protein>
<reference evidence="3" key="1">
    <citation type="submission" date="2016-10" db="EMBL/GenBank/DDBJ databases">
        <authorList>
            <person name="Varghese N."/>
            <person name="Submissions S."/>
        </authorList>
    </citation>
    <scope>NUCLEOTIDE SEQUENCE [LARGE SCALE GENOMIC DNA]</scope>
    <source>
        <strain evidence="3">CGMCC 4.7047</strain>
    </source>
</reference>
<dbReference type="InterPro" id="IPR007044">
    <property type="entry name" value="Cyclodeamin/CycHdrlase"/>
</dbReference>
<evidence type="ECO:0000313" key="2">
    <source>
        <dbReference type="EMBL" id="SFT09663.1"/>
    </source>
</evidence>
<accession>A0A1I6V7H6</accession>
<dbReference type="STRING" id="1176198.SAMN05444716_107152"/>
<evidence type="ECO:0000259" key="1">
    <source>
        <dbReference type="Pfam" id="PF04961"/>
    </source>
</evidence>
<evidence type="ECO:0000313" key="3">
    <source>
        <dbReference type="Proteomes" id="UP000198873"/>
    </source>
</evidence>
<sequence>MRDQTITEYLSQLAARVPAPGGGAAAALHAAQAAALLGMVARYSTGGKYAAHAVTVDRIVRETDTLRTAAVRLAEEDAAAFTAVTDAYRLPKDTDAAKAERSAAIARALAGAARPPAEVIGLARAAVELAAELLPIGNRNVVTDIAAATEAARAAATTARVNVEINLGGIRDDALRAELTAVTAAVDTIAERAAAITAAIREDIAP</sequence>
<keyword evidence="3" id="KW-1185">Reference proteome</keyword>
<gene>
    <name evidence="2" type="ORF">SAMN05444716_107152</name>
</gene>
<dbReference type="SUPFAM" id="SSF101262">
    <property type="entry name" value="Methenyltetrahydrofolate cyclohydrolase-like"/>
    <property type="match status" value="1"/>
</dbReference>
<name>A0A1I6V7H6_9ACTN</name>
<dbReference type="Proteomes" id="UP000198873">
    <property type="component" value="Unassembled WGS sequence"/>
</dbReference>
<proteinExistence type="predicted"/>
<dbReference type="AlphaFoldDB" id="A0A1I6V7H6"/>
<dbReference type="GO" id="GO:0003824">
    <property type="term" value="F:catalytic activity"/>
    <property type="evidence" value="ECO:0007669"/>
    <property type="project" value="InterPro"/>
</dbReference>
<dbReference type="Pfam" id="PF04961">
    <property type="entry name" value="FTCD_C"/>
    <property type="match status" value="1"/>
</dbReference>
<dbReference type="Gene3D" id="1.20.120.680">
    <property type="entry name" value="Formiminotetrahydrofolate cyclodeaminase monomer, up-and-down helical bundle"/>
    <property type="match status" value="1"/>
</dbReference>
<organism evidence="2 3">
    <name type="scientific">Streptomyces harbinensis</name>
    <dbReference type="NCBI Taxonomy" id="1176198"/>
    <lineage>
        <taxon>Bacteria</taxon>
        <taxon>Bacillati</taxon>
        <taxon>Actinomycetota</taxon>
        <taxon>Actinomycetes</taxon>
        <taxon>Kitasatosporales</taxon>
        <taxon>Streptomycetaceae</taxon>
        <taxon>Streptomyces</taxon>
    </lineage>
</organism>